<feature type="non-terminal residue" evidence="1">
    <location>
        <position position="22"/>
    </location>
</feature>
<dbReference type="EMBL" id="UINC01125277">
    <property type="protein sequence ID" value="SVD02993.1"/>
    <property type="molecule type" value="Genomic_DNA"/>
</dbReference>
<protein>
    <submittedName>
        <fullName evidence="1">Uncharacterized protein</fullName>
    </submittedName>
</protein>
<evidence type="ECO:0000313" key="1">
    <source>
        <dbReference type="EMBL" id="SVD02993.1"/>
    </source>
</evidence>
<organism evidence="1">
    <name type="scientific">marine metagenome</name>
    <dbReference type="NCBI Taxonomy" id="408172"/>
    <lineage>
        <taxon>unclassified sequences</taxon>
        <taxon>metagenomes</taxon>
        <taxon>ecological metagenomes</taxon>
    </lineage>
</organism>
<reference evidence="1" key="1">
    <citation type="submission" date="2018-05" db="EMBL/GenBank/DDBJ databases">
        <authorList>
            <person name="Lanie J.A."/>
            <person name="Ng W.-L."/>
            <person name="Kazmierczak K.M."/>
            <person name="Andrzejewski T.M."/>
            <person name="Davidsen T.M."/>
            <person name="Wayne K.J."/>
            <person name="Tettelin H."/>
            <person name="Glass J.I."/>
            <person name="Rusch D."/>
            <person name="Podicherti R."/>
            <person name="Tsui H.-C.T."/>
            <person name="Winkler M.E."/>
        </authorList>
    </citation>
    <scope>NUCLEOTIDE SEQUENCE</scope>
</reference>
<gene>
    <name evidence="1" type="ORF">METZ01_LOCUS355847</name>
</gene>
<accession>A0A382RZC8</accession>
<name>A0A382RZC8_9ZZZZ</name>
<proteinExistence type="predicted"/>
<sequence>QDYKLASLRRQLALVTQETFLF</sequence>
<feature type="non-terminal residue" evidence="1">
    <location>
        <position position="1"/>
    </location>
</feature>
<dbReference type="AlphaFoldDB" id="A0A382RZC8"/>